<keyword evidence="6 13" id="KW-0547">Nucleotide-binding</keyword>
<dbReference type="GO" id="GO:0005634">
    <property type="term" value="C:nucleus"/>
    <property type="evidence" value="ECO:0007669"/>
    <property type="project" value="TreeGrafter"/>
</dbReference>
<accession>A0A9Q1H8P1</accession>
<comment type="similarity">
    <text evidence="1">Belongs to the protein kinase superfamily. CMGC Ser/Thr protein kinase family. CDC2/CDKX subfamily.</text>
</comment>
<evidence type="ECO:0000256" key="9">
    <source>
        <dbReference type="ARBA" id="ARBA00022840"/>
    </source>
</evidence>
<proteinExistence type="inferred from homology"/>
<dbReference type="PROSITE" id="PS00108">
    <property type="entry name" value="PROTEIN_KINASE_ST"/>
    <property type="match status" value="1"/>
</dbReference>
<name>A0A9Q1H8P1_HOLLE</name>
<dbReference type="PANTHER" id="PTHR24056:SF254">
    <property type="entry name" value="CYCLIN-DEPENDENT KINASE 2"/>
    <property type="match status" value="1"/>
</dbReference>
<evidence type="ECO:0000313" key="17">
    <source>
        <dbReference type="Proteomes" id="UP001152320"/>
    </source>
</evidence>
<keyword evidence="4" id="KW-0132">Cell division</keyword>
<reference evidence="16" key="1">
    <citation type="submission" date="2021-10" db="EMBL/GenBank/DDBJ databases">
        <title>Tropical sea cucumber genome reveals ecological adaptation and Cuvierian tubules defense mechanism.</title>
        <authorList>
            <person name="Chen T."/>
        </authorList>
    </citation>
    <scope>NUCLEOTIDE SEQUENCE</scope>
    <source>
        <strain evidence="16">Nanhai2018</strain>
        <tissue evidence="16">Muscle</tissue>
    </source>
</reference>
<dbReference type="PROSITE" id="PS00107">
    <property type="entry name" value="PROTEIN_KINASE_ATP"/>
    <property type="match status" value="1"/>
</dbReference>
<evidence type="ECO:0000256" key="12">
    <source>
        <dbReference type="ARBA" id="ARBA00048367"/>
    </source>
</evidence>
<dbReference type="EC" id="2.7.11.22" evidence="2"/>
<keyword evidence="9 13" id="KW-0067">ATP-binding</keyword>
<evidence type="ECO:0000256" key="6">
    <source>
        <dbReference type="ARBA" id="ARBA00022741"/>
    </source>
</evidence>
<dbReference type="GO" id="GO:0010389">
    <property type="term" value="P:regulation of G2/M transition of mitotic cell cycle"/>
    <property type="evidence" value="ECO:0007669"/>
    <property type="project" value="TreeGrafter"/>
</dbReference>
<sequence length="314" mass="35544">MLTLEFAALENSVGSMDKFQKVGKIGEGMYGVVYKARDKQTGNLVALKKIKLTSESDGVPSTAIREIALLKELDHINVVRLLDVVHSQLKLYLVFEYLHKDLRQYLDACPSHGLQPDLVKSYLKQLLQGIAYCHSHRVLHRDLKPQNLLVDADGYIKLADFGLARAFGVPVRSFTHEVVTLWYRAPEILLGCKYYSTAVDVWSLGCIFTEMLTKKALFTGDSEIDQLYRVFRTLGTPNEDTWPGVTQLPDYKSSFPKWSPHDLAKVVPCLDSDGADLVKQMLVYEPDKRISAKGALHHKYFDDCTMIKPSFFPK</sequence>
<evidence type="ECO:0000256" key="4">
    <source>
        <dbReference type="ARBA" id="ARBA00022618"/>
    </source>
</evidence>
<dbReference type="CDD" id="cd07835">
    <property type="entry name" value="STKc_CDK1_CdkB_like"/>
    <property type="match status" value="1"/>
</dbReference>
<comment type="catalytic activity">
    <reaction evidence="12">
        <text>L-seryl-[protein] + ATP = O-phospho-L-seryl-[protein] + ADP + H(+)</text>
        <dbReference type="Rhea" id="RHEA:17989"/>
        <dbReference type="Rhea" id="RHEA-COMP:9863"/>
        <dbReference type="Rhea" id="RHEA-COMP:11604"/>
        <dbReference type="ChEBI" id="CHEBI:15378"/>
        <dbReference type="ChEBI" id="CHEBI:29999"/>
        <dbReference type="ChEBI" id="CHEBI:30616"/>
        <dbReference type="ChEBI" id="CHEBI:83421"/>
        <dbReference type="ChEBI" id="CHEBI:456216"/>
        <dbReference type="EC" id="2.7.11.22"/>
    </reaction>
</comment>
<evidence type="ECO:0000256" key="11">
    <source>
        <dbReference type="ARBA" id="ARBA00047811"/>
    </source>
</evidence>
<dbReference type="GO" id="GO:0007165">
    <property type="term" value="P:signal transduction"/>
    <property type="evidence" value="ECO:0007669"/>
    <property type="project" value="TreeGrafter"/>
</dbReference>
<dbReference type="SUPFAM" id="SSF56112">
    <property type="entry name" value="Protein kinase-like (PK-like)"/>
    <property type="match status" value="1"/>
</dbReference>
<dbReference type="PANTHER" id="PTHR24056">
    <property type="entry name" value="CELL DIVISION PROTEIN KINASE"/>
    <property type="match status" value="1"/>
</dbReference>
<dbReference type="GO" id="GO:0005524">
    <property type="term" value="F:ATP binding"/>
    <property type="evidence" value="ECO:0007669"/>
    <property type="project" value="UniProtKB-UniRule"/>
</dbReference>
<keyword evidence="17" id="KW-1185">Reference proteome</keyword>
<feature type="binding site" evidence="13">
    <location>
        <position position="48"/>
    </location>
    <ligand>
        <name>ATP</name>
        <dbReference type="ChEBI" id="CHEBI:30616"/>
    </ligand>
</feature>
<dbReference type="Gene3D" id="1.10.510.10">
    <property type="entry name" value="Transferase(Phosphotransferase) domain 1"/>
    <property type="match status" value="1"/>
</dbReference>
<evidence type="ECO:0000256" key="13">
    <source>
        <dbReference type="PROSITE-ProRule" id="PRU10141"/>
    </source>
</evidence>
<evidence type="ECO:0000256" key="2">
    <source>
        <dbReference type="ARBA" id="ARBA00012425"/>
    </source>
</evidence>
<evidence type="ECO:0000256" key="3">
    <source>
        <dbReference type="ARBA" id="ARBA00022527"/>
    </source>
</evidence>
<dbReference type="FunFam" id="3.30.200.20:FF:000215">
    <property type="entry name" value="Cyclin-dependent kinase 2 (CDK2L)"/>
    <property type="match status" value="1"/>
</dbReference>
<dbReference type="Gene3D" id="3.30.200.20">
    <property type="entry name" value="Phosphorylase Kinase, domain 1"/>
    <property type="match status" value="1"/>
</dbReference>
<keyword evidence="7" id="KW-0498">Mitosis</keyword>
<protein>
    <recommendedName>
        <fullName evidence="2">cyclin-dependent kinase</fullName>
        <ecNumber evidence="2">2.7.11.22</ecNumber>
    </recommendedName>
</protein>
<evidence type="ECO:0000256" key="14">
    <source>
        <dbReference type="RuleBase" id="RU000304"/>
    </source>
</evidence>
<comment type="catalytic activity">
    <reaction evidence="11">
        <text>L-threonyl-[protein] + ATP = O-phospho-L-threonyl-[protein] + ADP + H(+)</text>
        <dbReference type="Rhea" id="RHEA:46608"/>
        <dbReference type="Rhea" id="RHEA-COMP:11060"/>
        <dbReference type="Rhea" id="RHEA-COMP:11605"/>
        <dbReference type="ChEBI" id="CHEBI:15378"/>
        <dbReference type="ChEBI" id="CHEBI:30013"/>
        <dbReference type="ChEBI" id="CHEBI:30616"/>
        <dbReference type="ChEBI" id="CHEBI:61977"/>
        <dbReference type="ChEBI" id="CHEBI:456216"/>
        <dbReference type="EC" id="2.7.11.22"/>
    </reaction>
</comment>
<dbReference type="InterPro" id="IPR011009">
    <property type="entry name" value="Kinase-like_dom_sf"/>
</dbReference>
<dbReference type="FunFam" id="1.10.510.10:FF:000144">
    <property type="entry name" value="Cyclin-dependent kinase 2"/>
    <property type="match status" value="1"/>
</dbReference>
<dbReference type="EMBL" id="JAIZAY010000009">
    <property type="protein sequence ID" value="KAJ8036673.1"/>
    <property type="molecule type" value="Genomic_DNA"/>
</dbReference>
<dbReference type="GO" id="GO:0000082">
    <property type="term" value="P:G1/S transition of mitotic cell cycle"/>
    <property type="evidence" value="ECO:0007669"/>
    <property type="project" value="TreeGrafter"/>
</dbReference>
<dbReference type="Pfam" id="PF00069">
    <property type="entry name" value="Pkinase"/>
    <property type="match status" value="1"/>
</dbReference>
<dbReference type="GO" id="GO:0030332">
    <property type="term" value="F:cyclin binding"/>
    <property type="evidence" value="ECO:0007669"/>
    <property type="project" value="TreeGrafter"/>
</dbReference>
<evidence type="ECO:0000313" key="16">
    <source>
        <dbReference type="EMBL" id="KAJ8036673.1"/>
    </source>
</evidence>
<gene>
    <name evidence="16" type="ORF">HOLleu_20716</name>
</gene>
<dbReference type="GO" id="GO:0004693">
    <property type="term" value="F:cyclin-dependent protein serine/threonine kinase activity"/>
    <property type="evidence" value="ECO:0007669"/>
    <property type="project" value="UniProtKB-EC"/>
</dbReference>
<evidence type="ECO:0000256" key="10">
    <source>
        <dbReference type="ARBA" id="ARBA00023306"/>
    </source>
</evidence>
<dbReference type="InterPro" id="IPR008271">
    <property type="entry name" value="Ser/Thr_kinase_AS"/>
</dbReference>
<evidence type="ECO:0000256" key="1">
    <source>
        <dbReference type="ARBA" id="ARBA00006485"/>
    </source>
</evidence>
<dbReference type="InterPro" id="IPR000719">
    <property type="entry name" value="Prot_kinase_dom"/>
</dbReference>
<dbReference type="InterPro" id="IPR017441">
    <property type="entry name" value="Protein_kinase_ATP_BS"/>
</dbReference>
<dbReference type="OrthoDB" id="1732493at2759"/>
<feature type="domain" description="Protein kinase" evidence="15">
    <location>
        <begin position="19"/>
        <end position="301"/>
    </location>
</feature>
<evidence type="ECO:0000256" key="8">
    <source>
        <dbReference type="ARBA" id="ARBA00022777"/>
    </source>
</evidence>
<dbReference type="GO" id="GO:0051301">
    <property type="term" value="P:cell division"/>
    <property type="evidence" value="ECO:0007669"/>
    <property type="project" value="UniProtKB-KW"/>
</dbReference>
<keyword evidence="10" id="KW-0131">Cell cycle</keyword>
<keyword evidence="3 14" id="KW-0723">Serine/threonine-protein kinase</keyword>
<evidence type="ECO:0000256" key="5">
    <source>
        <dbReference type="ARBA" id="ARBA00022679"/>
    </source>
</evidence>
<evidence type="ECO:0000259" key="15">
    <source>
        <dbReference type="PROSITE" id="PS50011"/>
    </source>
</evidence>
<keyword evidence="5" id="KW-0808">Transferase</keyword>
<dbReference type="InterPro" id="IPR050108">
    <property type="entry name" value="CDK"/>
</dbReference>
<keyword evidence="8 16" id="KW-0418">Kinase</keyword>
<dbReference type="SMART" id="SM00220">
    <property type="entry name" value="S_TKc"/>
    <property type="match status" value="1"/>
</dbReference>
<comment type="caution">
    <text evidence="16">The sequence shown here is derived from an EMBL/GenBank/DDBJ whole genome shotgun (WGS) entry which is preliminary data.</text>
</comment>
<dbReference type="GO" id="GO:0000307">
    <property type="term" value="C:cyclin-dependent protein kinase holoenzyme complex"/>
    <property type="evidence" value="ECO:0007669"/>
    <property type="project" value="TreeGrafter"/>
</dbReference>
<evidence type="ECO:0000256" key="7">
    <source>
        <dbReference type="ARBA" id="ARBA00022776"/>
    </source>
</evidence>
<dbReference type="Proteomes" id="UP001152320">
    <property type="component" value="Chromosome 9"/>
</dbReference>
<dbReference type="AlphaFoldDB" id="A0A9Q1H8P1"/>
<dbReference type="PROSITE" id="PS50011">
    <property type="entry name" value="PROTEIN_KINASE_DOM"/>
    <property type="match status" value="1"/>
</dbReference>
<dbReference type="GO" id="GO:0005737">
    <property type="term" value="C:cytoplasm"/>
    <property type="evidence" value="ECO:0007669"/>
    <property type="project" value="TreeGrafter"/>
</dbReference>
<dbReference type="GO" id="GO:0010468">
    <property type="term" value="P:regulation of gene expression"/>
    <property type="evidence" value="ECO:0007669"/>
    <property type="project" value="TreeGrafter"/>
</dbReference>
<organism evidence="16 17">
    <name type="scientific">Holothuria leucospilota</name>
    <name type="common">Black long sea cucumber</name>
    <name type="synonym">Mertensiothuria leucospilota</name>
    <dbReference type="NCBI Taxonomy" id="206669"/>
    <lineage>
        <taxon>Eukaryota</taxon>
        <taxon>Metazoa</taxon>
        <taxon>Echinodermata</taxon>
        <taxon>Eleutherozoa</taxon>
        <taxon>Echinozoa</taxon>
        <taxon>Holothuroidea</taxon>
        <taxon>Aspidochirotacea</taxon>
        <taxon>Aspidochirotida</taxon>
        <taxon>Holothuriidae</taxon>
        <taxon>Holothuria</taxon>
    </lineage>
</organism>